<feature type="compositionally biased region" description="Acidic residues" evidence="1">
    <location>
        <begin position="138"/>
        <end position="147"/>
    </location>
</feature>
<dbReference type="EMBL" id="JAGFBR010000012">
    <property type="protein sequence ID" value="KAH0458291.1"/>
    <property type="molecule type" value="Genomic_DNA"/>
</dbReference>
<evidence type="ECO:0000313" key="2">
    <source>
        <dbReference type="EMBL" id="KAH0458291.1"/>
    </source>
</evidence>
<dbReference type="Proteomes" id="UP000775213">
    <property type="component" value="Unassembled WGS sequence"/>
</dbReference>
<gene>
    <name evidence="2" type="ORF">IEQ34_013606</name>
</gene>
<name>A0AAV7GNY6_DENCH</name>
<keyword evidence="3" id="KW-1185">Reference proteome</keyword>
<feature type="region of interest" description="Disordered" evidence="1">
    <location>
        <begin position="138"/>
        <end position="163"/>
    </location>
</feature>
<sequence>MEDFPYFCDHCKTLDHGKFDCFVLHPLLKKIISKNGNDPPSDVNVNLDLNIHGNVPSVNVESTSVLGTAAPAFLIVGTSLDVLDDQIHNLIFPMGWDVHPSVHLDVSNIVPIIFINISLISDRVNSKKDEMVQQLENQPDEVPDDLYDIMSPTSQSTSNWEEGEINSANEEFNFNVA</sequence>
<feature type="compositionally biased region" description="Polar residues" evidence="1">
    <location>
        <begin position="151"/>
        <end position="163"/>
    </location>
</feature>
<organism evidence="2 3">
    <name type="scientific">Dendrobium chrysotoxum</name>
    <name type="common">Orchid</name>
    <dbReference type="NCBI Taxonomy" id="161865"/>
    <lineage>
        <taxon>Eukaryota</taxon>
        <taxon>Viridiplantae</taxon>
        <taxon>Streptophyta</taxon>
        <taxon>Embryophyta</taxon>
        <taxon>Tracheophyta</taxon>
        <taxon>Spermatophyta</taxon>
        <taxon>Magnoliopsida</taxon>
        <taxon>Liliopsida</taxon>
        <taxon>Asparagales</taxon>
        <taxon>Orchidaceae</taxon>
        <taxon>Epidendroideae</taxon>
        <taxon>Malaxideae</taxon>
        <taxon>Dendrobiinae</taxon>
        <taxon>Dendrobium</taxon>
    </lineage>
</organism>
<accession>A0AAV7GNY6</accession>
<proteinExistence type="predicted"/>
<dbReference type="AlphaFoldDB" id="A0AAV7GNY6"/>
<reference evidence="2 3" key="1">
    <citation type="journal article" date="2021" name="Hortic Res">
        <title>Chromosome-scale assembly of the Dendrobium chrysotoxum genome enhances the understanding of orchid evolution.</title>
        <authorList>
            <person name="Zhang Y."/>
            <person name="Zhang G.Q."/>
            <person name="Zhang D."/>
            <person name="Liu X.D."/>
            <person name="Xu X.Y."/>
            <person name="Sun W.H."/>
            <person name="Yu X."/>
            <person name="Zhu X."/>
            <person name="Wang Z.W."/>
            <person name="Zhao X."/>
            <person name="Zhong W.Y."/>
            <person name="Chen H."/>
            <person name="Yin W.L."/>
            <person name="Huang T."/>
            <person name="Niu S.C."/>
            <person name="Liu Z.J."/>
        </authorList>
    </citation>
    <scope>NUCLEOTIDE SEQUENCE [LARGE SCALE GENOMIC DNA]</scope>
    <source>
        <strain evidence="2">Lindl</strain>
    </source>
</reference>
<evidence type="ECO:0000313" key="3">
    <source>
        <dbReference type="Proteomes" id="UP000775213"/>
    </source>
</evidence>
<comment type="caution">
    <text evidence="2">The sequence shown here is derived from an EMBL/GenBank/DDBJ whole genome shotgun (WGS) entry which is preliminary data.</text>
</comment>
<protein>
    <submittedName>
        <fullName evidence="2">Uncharacterized protein</fullName>
    </submittedName>
</protein>
<evidence type="ECO:0000256" key="1">
    <source>
        <dbReference type="SAM" id="MobiDB-lite"/>
    </source>
</evidence>